<name>A0A2I0QTE6_9BACI</name>
<keyword evidence="1" id="KW-1133">Transmembrane helix</keyword>
<dbReference type="EMBL" id="PJNH01000002">
    <property type="protein sequence ID" value="PKR77574.1"/>
    <property type="molecule type" value="Genomic_DNA"/>
</dbReference>
<evidence type="ECO:0000256" key="1">
    <source>
        <dbReference type="SAM" id="Phobius"/>
    </source>
</evidence>
<reference evidence="3 4" key="1">
    <citation type="submission" date="2017-06" db="EMBL/GenBank/DDBJ databases">
        <title>the draft geome sequence of Illustriluteabacillus marina B3227.</title>
        <authorList>
            <person name="He R.-H."/>
            <person name="Du Z.-J."/>
        </authorList>
    </citation>
    <scope>NUCLEOTIDE SEQUENCE [LARGE SCALE GENOMIC DNA]</scope>
    <source>
        <strain evidence="3 4">B3227</strain>
    </source>
</reference>
<gene>
    <name evidence="3" type="ORF">CEY16_06445</name>
</gene>
<organism evidence="3 4">
    <name type="scientific">Halalkalibacillus sediminis</name>
    <dbReference type="NCBI Taxonomy" id="2018042"/>
    <lineage>
        <taxon>Bacteria</taxon>
        <taxon>Bacillati</taxon>
        <taxon>Bacillota</taxon>
        <taxon>Bacilli</taxon>
        <taxon>Bacillales</taxon>
        <taxon>Bacillaceae</taxon>
        <taxon>Halalkalibacillus</taxon>
    </lineage>
</organism>
<comment type="caution">
    <text evidence="3">The sequence shown here is derived from an EMBL/GenBank/DDBJ whole genome shotgun (WGS) entry which is preliminary data.</text>
</comment>
<keyword evidence="1" id="KW-0812">Transmembrane</keyword>
<dbReference type="AlphaFoldDB" id="A0A2I0QTE6"/>
<feature type="transmembrane region" description="Helical" evidence="1">
    <location>
        <begin position="15"/>
        <end position="36"/>
    </location>
</feature>
<keyword evidence="1" id="KW-0472">Membrane</keyword>
<dbReference type="Pfam" id="PF19701">
    <property type="entry name" value="DUF6199"/>
    <property type="match status" value="1"/>
</dbReference>
<sequence length="86" mass="10093">MDNEQPIPDFSPHPFAEWFIIIVLVVPLIALLIWMIKEPEEGYLFGKRWMFRSEPELSEDGVFFTRLSSIIALAIILLILLVFIFR</sequence>
<feature type="transmembrane region" description="Helical" evidence="1">
    <location>
        <begin position="63"/>
        <end position="85"/>
    </location>
</feature>
<dbReference type="OrthoDB" id="2638588at2"/>
<evidence type="ECO:0000313" key="3">
    <source>
        <dbReference type="EMBL" id="PKR77574.1"/>
    </source>
</evidence>
<accession>A0A2I0QTE6</accession>
<keyword evidence="4" id="KW-1185">Reference proteome</keyword>
<dbReference type="InterPro" id="IPR045679">
    <property type="entry name" value="DUF6199"/>
</dbReference>
<dbReference type="RefSeq" id="WP_101331182.1">
    <property type="nucleotide sequence ID" value="NZ_PJNH01000002.1"/>
</dbReference>
<protein>
    <recommendedName>
        <fullName evidence="2">DUF6199 domain-containing protein</fullName>
    </recommendedName>
</protein>
<feature type="domain" description="DUF6199" evidence="2">
    <location>
        <begin position="25"/>
        <end position="82"/>
    </location>
</feature>
<dbReference type="Proteomes" id="UP000243524">
    <property type="component" value="Unassembled WGS sequence"/>
</dbReference>
<proteinExistence type="predicted"/>
<evidence type="ECO:0000313" key="4">
    <source>
        <dbReference type="Proteomes" id="UP000243524"/>
    </source>
</evidence>
<evidence type="ECO:0000259" key="2">
    <source>
        <dbReference type="Pfam" id="PF19701"/>
    </source>
</evidence>